<keyword evidence="3" id="KW-1185">Reference proteome</keyword>
<dbReference type="EMBL" id="JBHMEI010000015">
    <property type="protein sequence ID" value="MFB9203651.1"/>
    <property type="molecule type" value="Genomic_DNA"/>
</dbReference>
<dbReference type="Proteomes" id="UP001589647">
    <property type="component" value="Unassembled WGS sequence"/>
</dbReference>
<reference evidence="2 3" key="1">
    <citation type="submission" date="2024-09" db="EMBL/GenBank/DDBJ databases">
        <authorList>
            <person name="Sun Q."/>
            <person name="Mori K."/>
        </authorList>
    </citation>
    <scope>NUCLEOTIDE SEQUENCE [LARGE SCALE GENOMIC DNA]</scope>
    <source>
        <strain evidence="2 3">CCM 3426</strain>
    </source>
</reference>
<accession>A0ABV5IGI9</accession>
<comment type="caution">
    <text evidence="2">The sequence shown here is derived from an EMBL/GenBank/DDBJ whole genome shotgun (WGS) entry which is preliminary data.</text>
</comment>
<feature type="compositionally biased region" description="Low complexity" evidence="1">
    <location>
        <begin position="71"/>
        <end position="82"/>
    </location>
</feature>
<dbReference type="RefSeq" id="WP_189649279.1">
    <property type="nucleotide sequence ID" value="NZ_BMRC01000009.1"/>
</dbReference>
<evidence type="ECO:0000256" key="1">
    <source>
        <dbReference type="SAM" id="MobiDB-lite"/>
    </source>
</evidence>
<evidence type="ECO:0000313" key="3">
    <source>
        <dbReference type="Proteomes" id="UP001589647"/>
    </source>
</evidence>
<gene>
    <name evidence="2" type="ORF">ACFFV7_20850</name>
</gene>
<evidence type="ECO:0000313" key="2">
    <source>
        <dbReference type="EMBL" id="MFB9203651.1"/>
    </source>
</evidence>
<proteinExistence type="predicted"/>
<evidence type="ECO:0008006" key="4">
    <source>
        <dbReference type="Google" id="ProtNLM"/>
    </source>
</evidence>
<sequence length="897" mass="95713">MTSAASSSTSTEAAWQDIRRLVGMRALKDLADRVLALTDDERADAADRLPGLLDEARRTTTSRAEPPAPGRPAAEPSASEPGVSGLGQAGVDADWMRGLGVRMGVSDSDRVGGFGEVLRVVGAGALPGPAAVAAWLGRREFVPRWGTPPHPAEVIRVLAARPAVFQADVAARVARKIRTADDRLAPLALALLRAFGGTPLDHDPLVTAWLAAWPVRPDPLLVPLLPRVFEAEGVGRVLRGERLDPVPTPWLALIKRLLNAGRVSREELADGCVRRFLRGGDPADLRFFVRLHELAGPTREEVAVWSRDYLRLLPAAPGPVAELALTQVRRTGPHDDGDVSEAIAALTFRPEAGLARAGLRWLEEEVRRAPARAADLAPALATASGHDSYEVRRRAARIAARHATAFTPAADVLSTEMPGAEVSGTEVPGVEVPGAEVASTEVPGVEVPGAEVPQPFPEPGFGNGRDGWVGGERWLAALVAGVAGDREAVRAEVAAEFDGTYPQLYDHDRWVGAGFWVAALAKEVLRPGGDPVAEPRLPEPRHVSPPHLFLLRRLSEVYQALRAGTLPPVLLATPTALTGHLDPEVLVDRLETTVAMGAEPLPADLCQALLRLPRGGHPGAAARAARLGRPAAVVAAWLDGDKLADPETGVRWSYIEDDTEHLFDEREPVRLTSQVRLVPVLRARPTGHVLIDELLAEPSRWRWNDHGRAMDWWAATLPSHREVVAVNHLPHLVHLWNHPGVQVSHFAALADADGPPGEAFALVVACFVAGGDVRALPVVLRMAARGELPGEAVGRQLALLVRRASFQVRPILRALGDLAGQGADEPVWRMLTGLLPGLLPGPGERPTVTHSDAVALAADVAGRVGARGAIPVVSAHAASGRDTRFVRECGRLRDLLG</sequence>
<name>A0ABV5IGI9_9ACTN</name>
<organism evidence="2 3">
    <name type="scientific">Nonomuraea spiralis</name>
    <dbReference type="NCBI Taxonomy" id="46182"/>
    <lineage>
        <taxon>Bacteria</taxon>
        <taxon>Bacillati</taxon>
        <taxon>Actinomycetota</taxon>
        <taxon>Actinomycetes</taxon>
        <taxon>Streptosporangiales</taxon>
        <taxon>Streptosporangiaceae</taxon>
        <taxon>Nonomuraea</taxon>
    </lineage>
</organism>
<protein>
    <recommendedName>
        <fullName evidence="4">Secreted protein</fullName>
    </recommendedName>
</protein>
<feature type="region of interest" description="Disordered" evidence="1">
    <location>
        <begin position="39"/>
        <end position="87"/>
    </location>
</feature>